<name>A0A9X1NDF0_9ACTN</name>
<sequence>MRSERESDEPAGVLDAPGEPEEFATWPRDWSSGGSRDDEQALRELREGLIRGRVPGGARWEVPVRAAVAAGVAALAVVAVVVVLALRPSDDGTAIGETSSLVSTSEAVPEDSPTPVPQATPQAGSSSAQPAVADGAAQARVHVVGQVRSPGVVALGLDARVQDAIEAAGGATPKADLARINLARKVVDGERILVPKPGQKIPDEVAVGPDPGTGSAGGGASGAGSGAPVDLNTATVAQLDELPGVGPVLAGRIVEWRESNGRFTTVDDLNEVSGIGDTTMEKLRPLVRV</sequence>
<gene>
    <name evidence="4" type="ORF">LR394_12560</name>
</gene>
<feature type="region of interest" description="Disordered" evidence="1">
    <location>
        <begin position="93"/>
        <end position="130"/>
    </location>
</feature>
<dbReference type="SMART" id="SM00278">
    <property type="entry name" value="HhH1"/>
    <property type="match status" value="2"/>
</dbReference>
<dbReference type="GO" id="GO:0015627">
    <property type="term" value="C:type II protein secretion system complex"/>
    <property type="evidence" value="ECO:0007669"/>
    <property type="project" value="TreeGrafter"/>
</dbReference>
<keyword evidence="5" id="KW-1185">Reference proteome</keyword>
<dbReference type="PANTHER" id="PTHR21180:SF32">
    <property type="entry name" value="ENDONUCLEASE_EXONUCLEASE_PHOSPHATASE FAMILY DOMAIN-CONTAINING PROTEIN 1"/>
    <property type="match status" value="1"/>
</dbReference>
<keyword evidence="2" id="KW-1133">Transmembrane helix</keyword>
<dbReference type="InterPro" id="IPR019554">
    <property type="entry name" value="Soluble_ligand-bd"/>
</dbReference>
<feature type="domain" description="Helix-hairpin-helix DNA-binding motif class 1" evidence="3">
    <location>
        <begin position="237"/>
        <end position="256"/>
    </location>
</feature>
<dbReference type="NCBIfam" id="TIGR00426">
    <property type="entry name" value="competence protein ComEA helix-hairpin-helix repeat region"/>
    <property type="match status" value="1"/>
</dbReference>
<dbReference type="SUPFAM" id="SSF47781">
    <property type="entry name" value="RuvA domain 2-like"/>
    <property type="match status" value="1"/>
</dbReference>
<keyword evidence="2" id="KW-0812">Transmembrane</keyword>
<dbReference type="InterPro" id="IPR051675">
    <property type="entry name" value="Endo/Exo/Phosphatase_dom_1"/>
</dbReference>
<dbReference type="InterPro" id="IPR010994">
    <property type="entry name" value="RuvA_2-like"/>
</dbReference>
<keyword evidence="2" id="KW-0472">Membrane</keyword>
<dbReference type="PANTHER" id="PTHR21180">
    <property type="entry name" value="ENDONUCLEASE/EXONUCLEASE/PHOSPHATASE FAMILY DOMAIN-CONTAINING PROTEIN 1"/>
    <property type="match status" value="1"/>
</dbReference>
<dbReference type="Pfam" id="PF10531">
    <property type="entry name" value="SLBB"/>
    <property type="match status" value="1"/>
</dbReference>
<reference evidence="4" key="1">
    <citation type="submission" date="2021-11" db="EMBL/GenBank/DDBJ databases">
        <title>Streptomyces corallinus and Kineosporia corallina sp. nov., two new coral-derived marine actinobacteria.</title>
        <authorList>
            <person name="Buangrab K."/>
            <person name="Sutthacheep M."/>
            <person name="Yeemin T."/>
            <person name="Harunari E."/>
            <person name="Igarashi Y."/>
            <person name="Sripreechasak P."/>
            <person name="Kanchanasin P."/>
            <person name="Tanasupawat S."/>
            <person name="Phongsopitanun W."/>
        </authorList>
    </citation>
    <scope>NUCLEOTIDE SEQUENCE</scope>
    <source>
        <strain evidence="4">JCM 31032</strain>
    </source>
</reference>
<proteinExistence type="predicted"/>
<feature type="domain" description="Helix-hairpin-helix DNA-binding motif class 1" evidence="3">
    <location>
        <begin position="267"/>
        <end position="286"/>
    </location>
</feature>
<dbReference type="GO" id="GO:0015628">
    <property type="term" value="P:protein secretion by the type II secretion system"/>
    <property type="evidence" value="ECO:0007669"/>
    <property type="project" value="TreeGrafter"/>
</dbReference>
<comment type="caution">
    <text evidence="4">The sequence shown here is derived from an EMBL/GenBank/DDBJ whole genome shotgun (WGS) entry which is preliminary data.</text>
</comment>
<evidence type="ECO:0000313" key="4">
    <source>
        <dbReference type="EMBL" id="MCD5311734.1"/>
    </source>
</evidence>
<feature type="region of interest" description="Disordered" evidence="1">
    <location>
        <begin position="1"/>
        <end position="40"/>
    </location>
</feature>
<feature type="compositionally biased region" description="Polar residues" evidence="1">
    <location>
        <begin position="96"/>
        <end position="106"/>
    </location>
</feature>
<keyword evidence="4" id="KW-0238">DNA-binding</keyword>
<dbReference type="InterPro" id="IPR003583">
    <property type="entry name" value="Hlx-hairpin-Hlx_DNA-bd_motif"/>
</dbReference>
<feature type="compositionally biased region" description="Gly residues" evidence="1">
    <location>
        <begin position="214"/>
        <end position="225"/>
    </location>
</feature>
<dbReference type="AlphaFoldDB" id="A0A9X1NDF0"/>
<dbReference type="InterPro" id="IPR004509">
    <property type="entry name" value="Competence_ComEA_HhH"/>
</dbReference>
<evidence type="ECO:0000256" key="1">
    <source>
        <dbReference type="SAM" id="MobiDB-lite"/>
    </source>
</evidence>
<accession>A0A9X1NDF0</accession>
<dbReference type="GO" id="GO:0003677">
    <property type="term" value="F:DNA binding"/>
    <property type="evidence" value="ECO:0007669"/>
    <property type="project" value="UniProtKB-KW"/>
</dbReference>
<dbReference type="Pfam" id="PF12836">
    <property type="entry name" value="HHH_3"/>
    <property type="match status" value="1"/>
</dbReference>
<dbReference type="Gene3D" id="3.10.560.10">
    <property type="entry name" value="Outer membrane lipoprotein wza domain like"/>
    <property type="match status" value="1"/>
</dbReference>
<protein>
    <submittedName>
        <fullName evidence="4">ComEA family DNA-binding protein</fullName>
    </submittedName>
</protein>
<dbReference type="EMBL" id="JAJOMB010000005">
    <property type="protein sequence ID" value="MCD5311734.1"/>
    <property type="molecule type" value="Genomic_DNA"/>
</dbReference>
<feature type="transmembrane region" description="Helical" evidence="2">
    <location>
        <begin position="66"/>
        <end position="86"/>
    </location>
</feature>
<evidence type="ECO:0000313" key="5">
    <source>
        <dbReference type="Proteomes" id="UP001138997"/>
    </source>
</evidence>
<dbReference type="RefSeq" id="WP_231441230.1">
    <property type="nucleotide sequence ID" value="NZ_JAJOMB010000005.1"/>
</dbReference>
<dbReference type="Proteomes" id="UP001138997">
    <property type="component" value="Unassembled WGS sequence"/>
</dbReference>
<dbReference type="GO" id="GO:0006281">
    <property type="term" value="P:DNA repair"/>
    <property type="evidence" value="ECO:0007669"/>
    <property type="project" value="InterPro"/>
</dbReference>
<organism evidence="4 5">
    <name type="scientific">Kineosporia babensis</name>
    <dbReference type="NCBI Taxonomy" id="499548"/>
    <lineage>
        <taxon>Bacteria</taxon>
        <taxon>Bacillati</taxon>
        <taxon>Actinomycetota</taxon>
        <taxon>Actinomycetes</taxon>
        <taxon>Kineosporiales</taxon>
        <taxon>Kineosporiaceae</taxon>
        <taxon>Kineosporia</taxon>
    </lineage>
</organism>
<feature type="region of interest" description="Disordered" evidence="1">
    <location>
        <begin position="200"/>
        <end position="227"/>
    </location>
</feature>
<evidence type="ECO:0000259" key="3">
    <source>
        <dbReference type="SMART" id="SM00278"/>
    </source>
</evidence>
<dbReference type="Gene3D" id="1.10.150.320">
    <property type="entry name" value="Photosystem II 12 kDa extrinsic protein"/>
    <property type="match status" value="1"/>
</dbReference>
<evidence type="ECO:0000256" key="2">
    <source>
        <dbReference type="SAM" id="Phobius"/>
    </source>
</evidence>